<dbReference type="Proteomes" id="UP000800040">
    <property type="component" value="Unassembled WGS sequence"/>
</dbReference>
<gene>
    <name evidence="1" type="ORF">BDW02DRAFT_572031</name>
</gene>
<name>A0A6A5K521_9PLEO</name>
<accession>A0A6A5K521</accession>
<dbReference type="OrthoDB" id="4167490at2759"/>
<reference evidence="1" key="1">
    <citation type="submission" date="2020-01" db="EMBL/GenBank/DDBJ databases">
        <authorList>
            <consortium name="DOE Joint Genome Institute"/>
            <person name="Haridas S."/>
            <person name="Albert R."/>
            <person name="Binder M."/>
            <person name="Bloem J."/>
            <person name="Labutti K."/>
            <person name="Salamov A."/>
            <person name="Andreopoulos B."/>
            <person name="Baker S.E."/>
            <person name="Barry K."/>
            <person name="Bills G."/>
            <person name="Bluhm B.H."/>
            <person name="Cannon C."/>
            <person name="Castanera R."/>
            <person name="Culley D.E."/>
            <person name="Daum C."/>
            <person name="Ezra D."/>
            <person name="Gonzalez J.B."/>
            <person name="Henrissat B."/>
            <person name="Kuo A."/>
            <person name="Liang C."/>
            <person name="Lipzen A."/>
            <person name="Lutzoni F."/>
            <person name="Magnuson J."/>
            <person name="Mondo S."/>
            <person name="Nolan M."/>
            <person name="Ohm R."/>
            <person name="Pangilinan J."/>
            <person name="Park H.-J."/>
            <person name="Ramirez L."/>
            <person name="Alfaro M."/>
            <person name="Sun H."/>
            <person name="Tritt A."/>
            <person name="Yoshinaga Y."/>
            <person name="Zwiers L.-H."/>
            <person name="Turgeon B.G."/>
            <person name="Goodwin S.B."/>
            <person name="Spatafora J.W."/>
            <person name="Crous P.W."/>
            <person name="Grigoriev I.V."/>
        </authorList>
    </citation>
    <scope>NUCLEOTIDE SEQUENCE</scope>
    <source>
        <strain evidence="1">P77</strain>
    </source>
</reference>
<organism evidence="1 2">
    <name type="scientific">Decorospora gaudefroyi</name>
    <dbReference type="NCBI Taxonomy" id="184978"/>
    <lineage>
        <taxon>Eukaryota</taxon>
        <taxon>Fungi</taxon>
        <taxon>Dikarya</taxon>
        <taxon>Ascomycota</taxon>
        <taxon>Pezizomycotina</taxon>
        <taxon>Dothideomycetes</taxon>
        <taxon>Pleosporomycetidae</taxon>
        <taxon>Pleosporales</taxon>
        <taxon>Pleosporineae</taxon>
        <taxon>Pleosporaceae</taxon>
        <taxon>Decorospora</taxon>
    </lineage>
</organism>
<dbReference type="EMBL" id="ML975364">
    <property type="protein sequence ID" value="KAF1831420.1"/>
    <property type="molecule type" value="Genomic_DNA"/>
</dbReference>
<evidence type="ECO:0000313" key="2">
    <source>
        <dbReference type="Proteomes" id="UP000800040"/>
    </source>
</evidence>
<dbReference type="AlphaFoldDB" id="A0A6A5K521"/>
<keyword evidence="2" id="KW-1185">Reference proteome</keyword>
<evidence type="ECO:0000313" key="1">
    <source>
        <dbReference type="EMBL" id="KAF1831420.1"/>
    </source>
</evidence>
<protein>
    <submittedName>
        <fullName evidence="1">Uncharacterized protein</fullName>
    </submittedName>
</protein>
<proteinExistence type="predicted"/>
<sequence length="393" mass="45099">MKLSPIERLPIELLQPIFLQAEHNIALLKASDYIAARLSSPYIYHSVCDYHLTSVHCKRAEQSAAQTYIFASKWMTWVFFQSWILKRFEPSQCLCDRTACFDPQWPPNFQDATNMVFSRSHLPRLAFVKGRLPKKLLRGPWTQDKVQFLRFLLWLTSMTVDWRDSEARQVAMEGRKQAMLEQNLEAVELFNHNRRLGKAADLDTVCFAVLEAGCNRSIVYDTLRAANMWNTRGPCRHSAELYAWCEVRRAEGDPKGAWLWKKLQESCVHDCKQNAETEKDRACGYVAKDQVLDPESGDYHGEGGDFLVVNELQWNKVHIHRGWLITTTTTTTQGPTNHSTTHNLTWTNVTRTPGPPMYRGPTSAIQLHGSNSIALWLAPPASRLRLARRPSTR</sequence>